<dbReference type="InterPro" id="IPR050400">
    <property type="entry name" value="Bact_Cytoskel_RodZ"/>
</dbReference>
<keyword evidence="2" id="KW-0812">Transmembrane</keyword>
<feature type="region of interest" description="Disordered" evidence="1">
    <location>
        <begin position="159"/>
        <end position="198"/>
    </location>
</feature>
<feature type="region of interest" description="Disordered" evidence="1">
    <location>
        <begin position="1"/>
        <end position="22"/>
    </location>
</feature>
<comment type="caution">
    <text evidence="4">The sequence shown here is derived from an EMBL/GenBank/DDBJ whole genome shotgun (WGS) entry which is preliminary data.</text>
</comment>
<name>A0ABQ6F653_9RHOO</name>
<dbReference type="Pfam" id="PF13464">
    <property type="entry name" value="RodZ_C"/>
    <property type="match status" value="1"/>
</dbReference>
<dbReference type="SMART" id="SM00530">
    <property type="entry name" value="HTH_XRE"/>
    <property type="match status" value="1"/>
</dbReference>
<dbReference type="InterPro" id="IPR010982">
    <property type="entry name" value="Lambda_DNA-bd_dom_sf"/>
</dbReference>
<dbReference type="SUPFAM" id="SSF47413">
    <property type="entry name" value="lambda repressor-like DNA-binding domains"/>
    <property type="match status" value="1"/>
</dbReference>
<dbReference type="Pfam" id="PF13413">
    <property type="entry name" value="HTH_25"/>
    <property type="match status" value="1"/>
</dbReference>
<evidence type="ECO:0000259" key="3">
    <source>
        <dbReference type="SMART" id="SM00530"/>
    </source>
</evidence>
<dbReference type="CDD" id="cd00093">
    <property type="entry name" value="HTH_XRE"/>
    <property type="match status" value="1"/>
</dbReference>
<evidence type="ECO:0000313" key="5">
    <source>
        <dbReference type="Proteomes" id="UP001157167"/>
    </source>
</evidence>
<feature type="transmembrane region" description="Helical" evidence="2">
    <location>
        <begin position="121"/>
        <end position="141"/>
    </location>
</feature>
<evidence type="ECO:0000313" key="4">
    <source>
        <dbReference type="EMBL" id="GLT21037.1"/>
    </source>
</evidence>
<dbReference type="PANTHER" id="PTHR34475">
    <property type="match status" value="1"/>
</dbReference>
<reference evidence="5" key="1">
    <citation type="journal article" date="2019" name="Int. J. Syst. Evol. Microbiol.">
        <title>The Global Catalogue of Microorganisms (GCM) 10K type strain sequencing project: providing services to taxonomists for standard genome sequencing and annotation.</title>
        <authorList>
            <consortium name="The Broad Institute Genomics Platform"/>
            <consortium name="The Broad Institute Genome Sequencing Center for Infectious Disease"/>
            <person name="Wu L."/>
            <person name="Ma J."/>
        </authorList>
    </citation>
    <scope>NUCLEOTIDE SEQUENCE [LARGE SCALE GENOMIC DNA]</scope>
    <source>
        <strain evidence="5">NBRC 102407</strain>
    </source>
</reference>
<keyword evidence="5" id="KW-1185">Reference proteome</keyword>
<dbReference type="EMBL" id="BSPX01000003">
    <property type="protein sequence ID" value="GLT21037.1"/>
    <property type="molecule type" value="Genomic_DNA"/>
</dbReference>
<evidence type="ECO:0000256" key="1">
    <source>
        <dbReference type="SAM" id="MobiDB-lite"/>
    </source>
</evidence>
<evidence type="ECO:0000256" key="2">
    <source>
        <dbReference type="SAM" id="Phobius"/>
    </source>
</evidence>
<accession>A0ABQ6F653</accession>
<dbReference type="RefSeq" id="WP_284186585.1">
    <property type="nucleotide sequence ID" value="NZ_BSPX01000003.1"/>
</dbReference>
<dbReference type="InterPro" id="IPR025194">
    <property type="entry name" value="RodZ-like_C"/>
</dbReference>
<feature type="compositionally biased region" description="Low complexity" evidence="1">
    <location>
        <begin position="180"/>
        <end position="197"/>
    </location>
</feature>
<keyword evidence="2" id="KW-1133">Transmembrane helix</keyword>
<protein>
    <submittedName>
        <fullName evidence="4">Transcriptional regulator</fullName>
    </submittedName>
</protein>
<sequence length="301" mass="31260">MTDPQVLPQAPAGTPADSSAGETLRRQREALGLSVSEVANSLKLNPRQVEALESGRFDQLPGAAFTRGFLRNYARLLKIDPAPLLAGLQASVTSETVELSPASNAQGDMPQVGRGRFRRSVIPGVLAALALFGIVVAGWYYDTQRKKVADELIASAPAPVGEAAGMPPAAGVPTQEGDAGKAPDVAPAAADPAAAQGTSTAVPLPVPVKVDEPAPAPAAAVGGKDRLVFEFAQDAWIEVKDKNGKSVVTKLGKAGSREEFEVAPPMAVVIGNARSVKLERNGQPVDFGLTGKMTIARLKFE</sequence>
<dbReference type="PANTHER" id="PTHR34475:SF1">
    <property type="entry name" value="CYTOSKELETON PROTEIN RODZ"/>
    <property type="match status" value="1"/>
</dbReference>
<dbReference type="Proteomes" id="UP001157167">
    <property type="component" value="Unassembled WGS sequence"/>
</dbReference>
<keyword evidence="2" id="KW-0472">Membrane</keyword>
<gene>
    <name evidence="4" type="ORF">GCM10007933_04890</name>
</gene>
<dbReference type="Gene3D" id="1.10.260.40">
    <property type="entry name" value="lambda repressor-like DNA-binding domains"/>
    <property type="match status" value="1"/>
</dbReference>
<feature type="domain" description="HTH cro/C1-type" evidence="3">
    <location>
        <begin position="23"/>
        <end position="84"/>
    </location>
</feature>
<organism evidence="4 5">
    <name type="scientific">Zoogloea oryzae</name>
    <dbReference type="NCBI Taxonomy" id="310767"/>
    <lineage>
        <taxon>Bacteria</taxon>
        <taxon>Pseudomonadati</taxon>
        <taxon>Pseudomonadota</taxon>
        <taxon>Betaproteobacteria</taxon>
        <taxon>Rhodocyclales</taxon>
        <taxon>Zoogloeaceae</taxon>
        <taxon>Zoogloea</taxon>
    </lineage>
</organism>
<dbReference type="InterPro" id="IPR001387">
    <property type="entry name" value="Cro/C1-type_HTH"/>
</dbReference>
<proteinExistence type="predicted"/>